<dbReference type="AlphaFoldDB" id="A0A1T5IR83"/>
<evidence type="ECO:0000313" key="1">
    <source>
        <dbReference type="EMBL" id="SKC41669.1"/>
    </source>
</evidence>
<evidence type="ECO:0000313" key="2">
    <source>
        <dbReference type="Proteomes" id="UP000190961"/>
    </source>
</evidence>
<gene>
    <name evidence="1" type="ORF">SAMN05660236_0306</name>
</gene>
<accession>A0A1T5IR83</accession>
<keyword evidence="2" id="KW-1185">Reference proteome</keyword>
<dbReference type="EMBL" id="FUZU01000001">
    <property type="protein sequence ID" value="SKC41669.1"/>
    <property type="molecule type" value="Genomic_DNA"/>
</dbReference>
<sequence>MTKQTALVNYKACLRENKKRMVMLKKAGERWQVTVQYTSCF</sequence>
<reference evidence="1 2" key="1">
    <citation type="submission" date="2017-02" db="EMBL/GenBank/DDBJ databases">
        <authorList>
            <person name="Peterson S.W."/>
        </authorList>
    </citation>
    <scope>NUCLEOTIDE SEQUENCE [LARGE SCALE GENOMIC DNA]</scope>
    <source>
        <strain evidence="1 2">DSM 25262</strain>
    </source>
</reference>
<dbReference type="Proteomes" id="UP000190961">
    <property type="component" value="Unassembled WGS sequence"/>
</dbReference>
<proteinExistence type="predicted"/>
<protein>
    <submittedName>
        <fullName evidence="1">Uncharacterized protein</fullName>
    </submittedName>
</protein>
<organism evidence="1 2">
    <name type="scientific">Ohtaekwangia koreensis</name>
    <dbReference type="NCBI Taxonomy" id="688867"/>
    <lineage>
        <taxon>Bacteria</taxon>
        <taxon>Pseudomonadati</taxon>
        <taxon>Bacteroidota</taxon>
        <taxon>Cytophagia</taxon>
        <taxon>Cytophagales</taxon>
        <taxon>Fulvivirgaceae</taxon>
        <taxon>Ohtaekwangia</taxon>
    </lineage>
</organism>
<name>A0A1T5IR83_9BACT</name>